<dbReference type="InterPro" id="IPR045035">
    <property type="entry name" value="YSL-like"/>
</dbReference>
<evidence type="ECO:0000256" key="3">
    <source>
        <dbReference type="ARBA" id="ARBA00022448"/>
    </source>
</evidence>
<feature type="transmembrane region" description="Helical" evidence="7">
    <location>
        <begin position="160"/>
        <end position="180"/>
    </location>
</feature>
<feature type="transmembrane region" description="Helical" evidence="7">
    <location>
        <begin position="58"/>
        <end position="80"/>
    </location>
</feature>
<evidence type="ECO:0000256" key="4">
    <source>
        <dbReference type="ARBA" id="ARBA00022692"/>
    </source>
</evidence>
<accession>A0A0A0LFD0</accession>
<keyword evidence="4 7" id="KW-0812">Transmembrane</keyword>
<protein>
    <submittedName>
        <fullName evidence="8">Uncharacterized protein</fullName>
    </submittedName>
</protein>
<reference evidence="8 9" key="2">
    <citation type="journal article" date="2009" name="PLoS ONE">
        <title>An integrated genetic and cytogenetic map of the cucumber genome.</title>
        <authorList>
            <person name="Ren Y."/>
            <person name="Zhang Z."/>
            <person name="Liu J."/>
            <person name="Staub J.E."/>
            <person name="Han Y."/>
            <person name="Cheng Z."/>
            <person name="Li X."/>
            <person name="Lu J."/>
            <person name="Miao H."/>
            <person name="Kang H."/>
            <person name="Xie B."/>
            <person name="Gu X."/>
            <person name="Wang X."/>
            <person name="Du Y."/>
            <person name="Jin W."/>
            <person name="Huang S."/>
        </authorList>
    </citation>
    <scope>NUCLEOTIDE SEQUENCE [LARGE SCALE GENOMIC DNA]</scope>
    <source>
        <strain evidence="9">cv. 9930</strain>
    </source>
</reference>
<sequence>MVNLLLSSLVLGLALAMEVLLLVLISYGVMMSILITASDLMQDFKTGYLTLTSPRSMFVSQVCGSAIGCILSPLVFWFFFKAYDVGDPEESYPAPYGLMYRGIALLSVEGVSSLSKNCLTPVFCFFIGAVVINIIWDVLQKFETKYRFYHLVQVQCVWQLHSTSVPILLSTCVGSLILYIW</sequence>
<reference evidence="8 9" key="1">
    <citation type="journal article" date="2009" name="Nat. Genet.">
        <title>The genome of the cucumber, Cucumis sativus L.</title>
        <authorList>
            <person name="Huang S."/>
            <person name="Li R."/>
            <person name="Zhang Z."/>
            <person name="Li L."/>
            <person name="Gu X."/>
            <person name="Fan W."/>
            <person name="Lucas W.J."/>
            <person name="Wang X."/>
            <person name="Xie B."/>
            <person name="Ni P."/>
            <person name="Ren Y."/>
            <person name="Zhu H."/>
            <person name="Li J."/>
            <person name="Lin K."/>
            <person name="Jin W."/>
            <person name="Fei Z."/>
            <person name="Li G."/>
            <person name="Staub J."/>
            <person name="Kilian A."/>
            <person name="van der Vossen E.A."/>
            <person name="Wu Y."/>
            <person name="Guo J."/>
            <person name="He J."/>
            <person name="Jia Z."/>
            <person name="Ren Y."/>
            <person name="Tian G."/>
            <person name="Lu Y."/>
            <person name="Ruan J."/>
            <person name="Qian W."/>
            <person name="Wang M."/>
            <person name="Huang Q."/>
            <person name="Li B."/>
            <person name="Xuan Z."/>
            <person name="Cao J."/>
            <person name="Asan"/>
            <person name="Wu Z."/>
            <person name="Zhang J."/>
            <person name="Cai Q."/>
            <person name="Bai Y."/>
            <person name="Zhao B."/>
            <person name="Han Y."/>
            <person name="Li Y."/>
            <person name="Li X."/>
            <person name="Wang S."/>
            <person name="Shi Q."/>
            <person name="Liu S."/>
            <person name="Cho W.K."/>
            <person name="Kim J.Y."/>
            <person name="Xu Y."/>
            <person name="Heller-Uszynska K."/>
            <person name="Miao H."/>
            <person name="Cheng Z."/>
            <person name="Zhang S."/>
            <person name="Wu J."/>
            <person name="Yang Y."/>
            <person name="Kang H."/>
            <person name="Li M."/>
            <person name="Liang H."/>
            <person name="Ren X."/>
            <person name="Shi Z."/>
            <person name="Wen M."/>
            <person name="Jian M."/>
            <person name="Yang H."/>
            <person name="Zhang G."/>
            <person name="Yang Z."/>
            <person name="Chen R."/>
            <person name="Liu S."/>
            <person name="Li J."/>
            <person name="Ma L."/>
            <person name="Liu H."/>
            <person name="Zhou Y."/>
            <person name="Zhao J."/>
            <person name="Fang X."/>
            <person name="Li G."/>
            <person name="Fang L."/>
            <person name="Li Y."/>
            <person name="Liu D."/>
            <person name="Zheng H."/>
            <person name="Zhang Y."/>
            <person name="Qin N."/>
            <person name="Li Z."/>
            <person name="Yang G."/>
            <person name="Yang S."/>
            <person name="Bolund L."/>
            <person name="Kristiansen K."/>
            <person name="Zheng H."/>
            <person name="Li S."/>
            <person name="Zhang X."/>
            <person name="Yang H."/>
            <person name="Wang J."/>
            <person name="Sun R."/>
            <person name="Zhang B."/>
            <person name="Jiang S."/>
            <person name="Wang J."/>
            <person name="Du Y."/>
            <person name="Li S."/>
        </authorList>
    </citation>
    <scope>NUCLEOTIDE SEQUENCE [LARGE SCALE GENOMIC DNA]</scope>
    <source>
        <strain evidence="9">cv. 9930</strain>
    </source>
</reference>
<evidence type="ECO:0000256" key="2">
    <source>
        <dbReference type="ARBA" id="ARBA00010276"/>
    </source>
</evidence>
<proteinExistence type="inferred from homology"/>
<evidence type="ECO:0000256" key="7">
    <source>
        <dbReference type="SAM" id="Phobius"/>
    </source>
</evidence>
<dbReference type="PANTHER" id="PTHR31645">
    <property type="entry name" value="OLIGOPEPTIDE TRANSPORTER YGL114W-RELATED"/>
    <property type="match status" value="1"/>
</dbReference>
<keyword evidence="9" id="KW-1185">Reference proteome</keyword>
<dbReference type="OMA" id="VINIIWD"/>
<evidence type="ECO:0000313" key="9">
    <source>
        <dbReference type="Proteomes" id="UP000029981"/>
    </source>
</evidence>
<feature type="transmembrane region" description="Helical" evidence="7">
    <location>
        <begin position="119"/>
        <end position="139"/>
    </location>
</feature>
<name>A0A0A0LFD0_CUCSA</name>
<dbReference type="Gramene" id="KGN59609">
    <property type="protein sequence ID" value="KGN59609"/>
    <property type="gene ID" value="Csa_3G828980"/>
</dbReference>
<keyword evidence="6 7" id="KW-0472">Membrane</keyword>
<dbReference type="GO" id="GO:0016020">
    <property type="term" value="C:membrane"/>
    <property type="evidence" value="ECO:0007669"/>
    <property type="project" value="UniProtKB-SubCell"/>
</dbReference>
<dbReference type="AlphaFoldDB" id="A0A0A0LFD0"/>
<dbReference type="Pfam" id="PF03169">
    <property type="entry name" value="OPT"/>
    <property type="match status" value="1"/>
</dbReference>
<feature type="transmembrane region" description="Helical" evidence="7">
    <location>
        <begin position="12"/>
        <end position="37"/>
    </location>
</feature>
<evidence type="ECO:0000313" key="8">
    <source>
        <dbReference type="EMBL" id="KGN59609.1"/>
    </source>
</evidence>
<evidence type="ECO:0000256" key="1">
    <source>
        <dbReference type="ARBA" id="ARBA00004141"/>
    </source>
</evidence>
<dbReference type="Proteomes" id="UP000029981">
    <property type="component" value="Chromosome 3"/>
</dbReference>
<dbReference type="EMBL" id="CM002924">
    <property type="protein sequence ID" value="KGN59609.1"/>
    <property type="molecule type" value="Genomic_DNA"/>
</dbReference>
<evidence type="ECO:0000256" key="6">
    <source>
        <dbReference type="ARBA" id="ARBA00023136"/>
    </source>
</evidence>
<keyword evidence="5 7" id="KW-1133">Transmembrane helix</keyword>
<gene>
    <name evidence="8" type="ORF">Csa_3G828980</name>
</gene>
<comment type="similarity">
    <text evidence="2">Belongs to the YSL (TC 2.A.67.2) family.</text>
</comment>
<dbReference type="PANTHER" id="PTHR31645:SF20">
    <property type="entry name" value="METAL-NICOTIANAMINE TRANSPORTER YSL7"/>
    <property type="match status" value="1"/>
</dbReference>
<keyword evidence="3" id="KW-0813">Transport</keyword>
<evidence type="ECO:0000256" key="5">
    <source>
        <dbReference type="ARBA" id="ARBA00022989"/>
    </source>
</evidence>
<dbReference type="GO" id="GO:0035673">
    <property type="term" value="F:oligopeptide transmembrane transporter activity"/>
    <property type="evidence" value="ECO:0007669"/>
    <property type="project" value="InterPro"/>
</dbReference>
<reference evidence="8 9" key="3">
    <citation type="journal article" date="2010" name="BMC Genomics">
        <title>Transcriptome sequencing and comparative analysis of cucumber flowers with different sex types.</title>
        <authorList>
            <person name="Guo S."/>
            <person name="Zheng Y."/>
            <person name="Joung J.G."/>
            <person name="Liu S."/>
            <person name="Zhang Z."/>
            <person name="Crasta O.R."/>
            <person name="Sobral B.W."/>
            <person name="Xu Y."/>
            <person name="Huang S."/>
            <person name="Fei Z."/>
        </authorList>
    </citation>
    <scope>NUCLEOTIDE SEQUENCE [LARGE SCALE GENOMIC DNA]</scope>
    <source>
        <strain evidence="9">cv. 9930</strain>
    </source>
</reference>
<reference evidence="8 9" key="4">
    <citation type="journal article" date="2011" name="BMC Genomics">
        <title>RNA-Seq improves annotation of protein-coding genes in the cucumber genome.</title>
        <authorList>
            <person name="Li Z."/>
            <person name="Zhang Z."/>
            <person name="Yan P."/>
            <person name="Huang S."/>
            <person name="Fei Z."/>
            <person name="Lin K."/>
        </authorList>
    </citation>
    <scope>NUCLEOTIDE SEQUENCE [LARGE SCALE GENOMIC DNA]</scope>
    <source>
        <strain evidence="9">cv. 9930</strain>
    </source>
</reference>
<comment type="subcellular location">
    <subcellularLocation>
        <location evidence="1">Membrane</location>
        <topology evidence="1">Multi-pass membrane protein</topology>
    </subcellularLocation>
</comment>
<dbReference type="InterPro" id="IPR004813">
    <property type="entry name" value="OPT"/>
</dbReference>
<organism evidence="8 9">
    <name type="scientific">Cucumis sativus</name>
    <name type="common">Cucumber</name>
    <dbReference type="NCBI Taxonomy" id="3659"/>
    <lineage>
        <taxon>Eukaryota</taxon>
        <taxon>Viridiplantae</taxon>
        <taxon>Streptophyta</taxon>
        <taxon>Embryophyta</taxon>
        <taxon>Tracheophyta</taxon>
        <taxon>Spermatophyta</taxon>
        <taxon>Magnoliopsida</taxon>
        <taxon>eudicotyledons</taxon>
        <taxon>Gunneridae</taxon>
        <taxon>Pentapetalae</taxon>
        <taxon>rosids</taxon>
        <taxon>fabids</taxon>
        <taxon>Cucurbitales</taxon>
        <taxon>Cucurbitaceae</taxon>
        <taxon>Benincaseae</taxon>
        <taxon>Cucumis</taxon>
    </lineage>
</organism>